<dbReference type="AlphaFoldDB" id="E3J1A7"/>
<proteinExistence type="predicted"/>
<evidence type="ECO:0000313" key="2">
    <source>
        <dbReference type="EMBL" id="ADP80428.1"/>
    </source>
</evidence>
<evidence type="ECO:0000256" key="1">
    <source>
        <dbReference type="SAM" id="MobiDB-lite"/>
    </source>
</evidence>
<dbReference type="HOGENOM" id="CLU_2129772_0_0_11"/>
<evidence type="ECO:0000313" key="3">
    <source>
        <dbReference type="Proteomes" id="UP000002484"/>
    </source>
</evidence>
<gene>
    <name evidence="2" type="ordered locus">FraEuI1c_2389</name>
</gene>
<reference evidence="2 3" key="1">
    <citation type="submission" date="2010-10" db="EMBL/GenBank/DDBJ databases">
        <title>Complete sequence of Frankia sp. EuI1c.</title>
        <authorList>
            <consortium name="US DOE Joint Genome Institute"/>
            <person name="Lucas S."/>
            <person name="Copeland A."/>
            <person name="Lapidus A."/>
            <person name="Cheng J.-F."/>
            <person name="Bruce D."/>
            <person name="Goodwin L."/>
            <person name="Pitluck S."/>
            <person name="Chertkov O."/>
            <person name="Detter J.C."/>
            <person name="Han C."/>
            <person name="Tapia R."/>
            <person name="Land M."/>
            <person name="Hauser L."/>
            <person name="Jeffries C."/>
            <person name="Kyrpides N."/>
            <person name="Ivanova N."/>
            <person name="Mikhailova N."/>
            <person name="Beauchemin N."/>
            <person name="Sen A."/>
            <person name="Sur S.A."/>
            <person name="Gtari M."/>
            <person name="Wall L."/>
            <person name="Tisa L."/>
            <person name="Woyke T."/>
        </authorList>
    </citation>
    <scope>NUCLEOTIDE SEQUENCE [LARGE SCALE GENOMIC DNA]</scope>
    <source>
        <strain evidence="3">DSM 45817 / CECT 9037 / EuI1c</strain>
    </source>
</reference>
<dbReference type="KEGG" id="fri:FraEuI1c_2389"/>
<protein>
    <submittedName>
        <fullName evidence="2">Uncharacterized protein</fullName>
    </submittedName>
</protein>
<keyword evidence="3" id="KW-1185">Reference proteome</keyword>
<dbReference type="InParanoid" id="E3J1A7"/>
<sequence length="113" mass="12230">MSAVATASPPAHPEATEDAPRTTYARAMALKRVTIRVPEEVLAKARRAVEAGDVTSISAYFVKLAAREPDWARSREIIDEMIAEAGGIDDETRSWARSALGISDDDDATEDAR</sequence>
<accession>E3J1A7</accession>
<organism evidence="2 3">
    <name type="scientific">Pseudofrankia inefficax (strain DSM 45817 / CECT 9037 / DDB 130130 / EuI1c)</name>
    <name type="common">Frankia inefficax</name>
    <dbReference type="NCBI Taxonomy" id="298654"/>
    <lineage>
        <taxon>Bacteria</taxon>
        <taxon>Bacillati</taxon>
        <taxon>Actinomycetota</taxon>
        <taxon>Actinomycetes</taxon>
        <taxon>Frankiales</taxon>
        <taxon>Frankiaceae</taxon>
        <taxon>Pseudofrankia</taxon>
    </lineage>
</organism>
<dbReference type="EMBL" id="CP002299">
    <property type="protein sequence ID" value="ADP80428.1"/>
    <property type="molecule type" value="Genomic_DNA"/>
</dbReference>
<dbReference type="eggNOG" id="ENOG502ZRVU">
    <property type="taxonomic scope" value="Bacteria"/>
</dbReference>
<name>E3J1A7_PSEI1</name>
<dbReference type="Proteomes" id="UP000002484">
    <property type="component" value="Chromosome"/>
</dbReference>
<feature type="region of interest" description="Disordered" evidence="1">
    <location>
        <begin position="1"/>
        <end position="22"/>
    </location>
</feature>